<dbReference type="PANTHER" id="PTHR33087">
    <property type="entry name" value="OS07G0539200 PROTEIN"/>
    <property type="match status" value="1"/>
</dbReference>
<proteinExistence type="predicted"/>
<dbReference type="Proteomes" id="UP000006038">
    <property type="component" value="Chromosome 6"/>
</dbReference>
<dbReference type="InterPro" id="IPR053253">
    <property type="entry name" value="Sex_diff_modulator"/>
</dbReference>
<name>J3MEK8_ORYBR</name>
<sequence>MSAALHVPASSFTVHPSPPDHFVFFLSSSGDRDLALARSPIPAASRQLILRPWTRLALATAFPLPFRVSLDLEGIPVHAWNPSTAAALIAPCRLISLDSGAGRPEDY</sequence>
<dbReference type="HOGENOM" id="CLU_2214012_0_0_1"/>
<evidence type="ECO:0000313" key="2">
    <source>
        <dbReference type="Proteomes" id="UP000006038"/>
    </source>
</evidence>
<keyword evidence="2" id="KW-1185">Reference proteome</keyword>
<dbReference type="Gramene" id="OB06G24520.1">
    <property type="protein sequence ID" value="OB06G24520.1"/>
    <property type="gene ID" value="OB06G24520"/>
</dbReference>
<evidence type="ECO:0000313" key="1">
    <source>
        <dbReference type="EnsemblPlants" id="OB06G24520.1"/>
    </source>
</evidence>
<dbReference type="EnsemblPlants" id="OB06G24520.1">
    <property type="protein sequence ID" value="OB06G24520.1"/>
    <property type="gene ID" value="OB06G24520"/>
</dbReference>
<organism evidence="1">
    <name type="scientific">Oryza brachyantha</name>
    <name type="common">malo sina</name>
    <dbReference type="NCBI Taxonomy" id="4533"/>
    <lineage>
        <taxon>Eukaryota</taxon>
        <taxon>Viridiplantae</taxon>
        <taxon>Streptophyta</taxon>
        <taxon>Embryophyta</taxon>
        <taxon>Tracheophyta</taxon>
        <taxon>Spermatophyta</taxon>
        <taxon>Magnoliopsida</taxon>
        <taxon>Liliopsida</taxon>
        <taxon>Poales</taxon>
        <taxon>Poaceae</taxon>
        <taxon>BOP clade</taxon>
        <taxon>Oryzoideae</taxon>
        <taxon>Oryzeae</taxon>
        <taxon>Oryzinae</taxon>
        <taxon>Oryza</taxon>
    </lineage>
</organism>
<reference evidence="1" key="1">
    <citation type="journal article" date="2013" name="Nat. Commun.">
        <title>Whole-genome sequencing of Oryza brachyantha reveals mechanisms underlying Oryza genome evolution.</title>
        <authorList>
            <person name="Chen J."/>
            <person name="Huang Q."/>
            <person name="Gao D."/>
            <person name="Wang J."/>
            <person name="Lang Y."/>
            <person name="Liu T."/>
            <person name="Li B."/>
            <person name="Bai Z."/>
            <person name="Luis Goicoechea J."/>
            <person name="Liang C."/>
            <person name="Chen C."/>
            <person name="Zhang W."/>
            <person name="Sun S."/>
            <person name="Liao Y."/>
            <person name="Zhang X."/>
            <person name="Yang L."/>
            <person name="Song C."/>
            <person name="Wang M."/>
            <person name="Shi J."/>
            <person name="Liu G."/>
            <person name="Liu J."/>
            <person name="Zhou H."/>
            <person name="Zhou W."/>
            <person name="Yu Q."/>
            <person name="An N."/>
            <person name="Chen Y."/>
            <person name="Cai Q."/>
            <person name="Wang B."/>
            <person name="Liu B."/>
            <person name="Min J."/>
            <person name="Huang Y."/>
            <person name="Wu H."/>
            <person name="Li Z."/>
            <person name="Zhang Y."/>
            <person name="Yin Y."/>
            <person name="Song W."/>
            <person name="Jiang J."/>
            <person name="Jackson S.A."/>
            <person name="Wing R.A."/>
            <person name="Wang J."/>
            <person name="Chen M."/>
        </authorList>
    </citation>
    <scope>NUCLEOTIDE SEQUENCE [LARGE SCALE GENOMIC DNA]</scope>
    <source>
        <strain evidence="1">cv. IRGC 101232</strain>
    </source>
</reference>
<dbReference type="AlphaFoldDB" id="J3MEK8"/>
<reference evidence="1" key="2">
    <citation type="submission" date="2013-04" db="UniProtKB">
        <authorList>
            <consortium name="EnsemblPlants"/>
        </authorList>
    </citation>
    <scope>IDENTIFICATION</scope>
</reference>
<dbReference type="STRING" id="4533.J3MEK8"/>
<protein>
    <recommendedName>
        <fullName evidence="3">DUF4283 domain-containing protein</fullName>
    </recommendedName>
</protein>
<dbReference type="PANTHER" id="PTHR33087:SF31">
    <property type="entry name" value="OS06G0482850 PROTEIN"/>
    <property type="match status" value="1"/>
</dbReference>
<accession>J3MEK8</accession>
<evidence type="ECO:0008006" key="3">
    <source>
        <dbReference type="Google" id="ProtNLM"/>
    </source>
</evidence>